<comment type="caution">
    <text evidence="2">The sequence shown here is derived from an EMBL/GenBank/DDBJ whole genome shotgun (WGS) entry which is preliminary data.</text>
</comment>
<accession>A0ABV9V7Y9</accession>
<evidence type="ECO:0000313" key="2">
    <source>
        <dbReference type="EMBL" id="MFC4980099.1"/>
    </source>
</evidence>
<dbReference type="GeneID" id="31231257"/>
<evidence type="ECO:0000256" key="1">
    <source>
        <dbReference type="SAM" id="MobiDB-lite"/>
    </source>
</evidence>
<reference evidence="3" key="1">
    <citation type="journal article" date="2019" name="Int. J. Syst. Evol. Microbiol.">
        <title>The Global Catalogue of Microorganisms (GCM) 10K type strain sequencing project: providing services to taxonomists for standard genome sequencing and annotation.</title>
        <authorList>
            <consortium name="The Broad Institute Genomics Platform"/>
            <consortium name="The Broad Institute Genome Sequencing Center for Infectious Disease"/>
            <person name="Wu L."/>
            <person name="Ma J."/>
        </authorList>
    </citation>
    <scope>NUCLEOTIDE SEQUENCE [LARGE SCALE GENOMIC DNA]</scope>
    <source>
        <strain evidence="3">ICMP 257</strain>
    </source>
</reference>
<feature type="region of interest" description="Disordered" evidence="1">
    <location>
        <begin position="51"/>
        <end position="100"/>
    </location>
</feature>
<organism evidence="2 3">
    <name type="scientific">Streptomyces atroolivaceus</name>
    <dbReference type="NCBI Taxonomy" id="66869"/>
    <lineage>
        <taxon>Bacteria</taxon>
        <taxon>Bacillati</taxon>
        <taxon>Actinomycetota</taxon>
        <taxon>Actinomycetes</taxon>
        <taxon>Kitasatosporales</taxon>
        <taxon>Streptomycetaceae</taxon>
        <taxon>Streptomyces</taxon>
    </lineage>
</organism>
<protein>
    <submittedName>
        <fullName evidence="2">Uncharacterized protein</fullName>
    </submittedName>
</protein>
<name>A0ABV9V7Y9_STRAZ</name>
<gene>
    <name evidence="2" type="ORF">ACFPL4_17365</name>
</gene>
<feature type="compositionally biased region" description="Basic and acidic residues" evidence="1">
    <location>
        <begin position="81"/>
        <end position="95"/>
    </location>
</feature>
<dbReference type="RefSeq" id="WP_033296813.1">
    <property type="nucleotide sequence ID" value="NZ_JBFAGR010000015.1"/>
</dbReference>
<feature type="compositionally biased region" description="Basic residues" evidence="1">
    <location>
        <begin position="56"/>
        <end position="67"/>
    </location>
</feature>
<sequence>MDTEIANRSVSEGTMSKVMEEVVEQLKPEAAYFTVQNGQPTCLMVFDMELGPARRPGNHCHPPRQRSSRAPLRRGTTETAPGDRRADDAWRRHPSAETAARHFRTTVNLCELAGPSSLVRSSPCD</sequence>
<proteinExistence type="predicted"/>
<dbReference type="Proteomes" id="UP001595908">
    <property type="component" value="Unassembled WGS sequence"/>
</dbReference>
<evidence type="ECO:0000313" key="3">
    <source>
        <dbReference type="Proteomes" id="UP001595908"/>
    </source>
</evidence>
<keyword evidence="3" id="KW-1185">Reference proteome</keyword>
<dbReference type="EMBL" id="JBHSJE010000004">
    <property type="protein sequence ID" value="MFC4980099.1"/>
    <property type="molecule type" value="Genomic_DNA"/>
</dbReference>